<dbReference type="Proteomes" id="UP001275932">
    <property type="component" value="Unassembled WGS sequence"/>
</dbReference>
<keyword evidence="1" id="KW-0472">Membrane</keyword>
<evidence type="ECO:0000313" key="3">
    <source>
        <dbReference type="Proteomes" id="UP001275932"/>
    </source>
</evidence>
<evidence type="ECO:0000256" key="1">
    <source>
        <dbReference type="SAM" id="Phobius"/>
    </source>
</evidence>
<keyword evidence="1" id="KW-0812">Transmembrane</keyword>
<feature type="transmembrane region" description="Helical" evidence="1">
    <location>
        <begin position="132"/>
        <end position="151"/>
    </location>
</feature>
<evidence type="ECO:0000313" key="2">
    <source>
        <dbReference type="EMBL" id="MDX8415722.1"/>
    </source>
</evidence>
<dbReference type="RefSeq" id="WP_370397169.1">
    <property type="nucleotide sequence ID" value="NZ_JALBUT010000006.1"/>
</dbReference>
<sequence length="154" mass="17441">METPQNAKDRVIEMAAKALKEKSLKEETERRVSLCCIAIFAALNFALFFFANDFVFGNANLKYVALAGDAAIFAAIFLKRNPFEFARVFFAACAGFYSYLYFCQDMGQTAAINAIYWLSATPLTIRMKTKITIFTLILSECFYVALIRAMIERL</sequence>
<proteinExistence type="predicted"/>
<feature type="transmembrane region" description="Helical" evidence="1">
    <location>
        <begin position="85"/>
        <end position="102"/>
    </location>
</feature>
<feature type="transmembrane region" description="Helical" evidence="1">
    <location>
        <begin position="32"/>
        <end position="51"/>
    </location>
</feature>
<keyword evidence="1" id="KW-1133">Transmembrane helix</keyword>
<keyword evidence="3" id="KW-1185">Reference proteome</keyword>
<gene>
    <name evidence="2" type="ORF">MOX91_05965</name>
</gene>
<protein>
    <submittedName>
        <fullName evidence="2">Uncharacterized protein</fullName>
    </submittedName>
</protein>
<feature type="transmembrane region" description="Helical" evidence="1">
    <location>
        <begin position="63"/>
        <end position="78"/>
    </location>
</feature>
<accession>A0ABU4WJQ8</accession>
<name>A0ABU4WJQ8_9BACT</name>
<reference evidence="2 3" key="1">
    <citation type="submission" date="2022-03" db="EMBL/GenBank/DDBJ databases">
        <title>Novel taxa within the pig intestine.</title>
        <authorList>
            <person name="Wylensek D."/>
            <person name="Bishof K."/>
            <person name="Afrizal A."/>
            <person name="Clavel T."/>
        </authorList>
    </citation>
    <scope>NUCLEOTIDE SEQUENCE [LARGE SCALE GENOMIC DNA]</scope>
    <source>
        <strain evidence="2 3">CLA-KB-P66</strain>
    </source>
</reference>
<comment type="caution">
    <text evidence="2">The sequence shown here is derived from an EMBL/GenBank/DDBJ whole genome shotgun (WGS) entry which is preliminary data.</text>
</comment>
<organism evidence="2 3">
    <name type="scientific">Intestinicryptomonas porci</name>
    <dbReference type="NCBI Taxonomy" id="2926320"/>
    <lineage>
        <taxon>Bacteria</taxon>
        <taxon>Pseudomonadati</taxon>
        <taxon>Verrucomicrobiota</taxon>
        <taxon>Opitutia</taxon>
        <taxon>Opitutales</taxon>
        <taxon>Intestinicryptomonaceae</taxon>
        <taxon>Intestinicryptomonas</taxon>
    </lineage>
</organism>
<dbReference type="EMBL" id="JALBUT010000006">
    <property type="protein sequence ID" value="MDX8415722.1"/>
    <property type="molecule type" value="Genomic_DNA"/>
</dbReference>